<evidence type="ECO:0000256" key="6">
    <source>
        <dbReference type="ARBA" id="ARBA00035024"/>
    </source>
</evidence>
<proteinExistence type="inferred from homology"/>
<evidence type="ECO:0000313" key="11">
    <source>
        <dbReference type="EMBL" id="CAD7240616.1"/>
    </source>
</evidence>
<dbReference type="InterPro" id="IPR036068">
    <property type="entry name" value="Nicotinate_pribotase-like_C"/>
</dbReference>
<evidence type="ECO:0000259" key="10">
    <source>
        <dbReference type="Pfam" id="PF18127"/>
    </source>
</evidence>
<evidence type="ECO:0000256" key="7">
    <source>
        <dbReference type="ARBA" id="ARBA00035036"/>
    </source>
</evidence>
<comment type="similarity">
    <text evidence="1">Belongs to the NAPRTase family.</text>
</comment>
<dbReference type="UniPathway" id="UPA00253"/>
<organism evidence="11">
    <name type="scientific">Darwinula stevensoni</name>
    <dbReference type="NCBI Taxonomy" id="69355"/>
    <lineage>
        <taxon>Eukaryota</taxon>
        <taxon>Metazoa</taxon>
        <taxon>Ecdysozoa</taxon>
        <taxon>Arthropoda</taxon>
        <taxon>Crustacea</taxon>
        <taxon>Oligostraca</taxon>
        <taxon>Ostracoda</taxon>
        <taxon>Podocopa</taxon>
        <taxon>Podocopida</taxon>
        <taxon>Darwinulocopina</taxon>
        <taxon>Darwinuloidea</taxon>
        <taxon>Darwinulidae</taxon>
        <taxon>Darwinula</taxon>
    </lineage>
</organism>
<evidence type="ECO:0000256" key="2">
    <source>
        <dbReference type="ARBA" id="ARBA00022642"/>
    </source>
</evidence>
<comment type="pathway">
    <text evidence="5">Cofactor biosynthesis; NAD(+) biosynthesis; nicotinamide D-ribonucleotide from 5-phospho-alpha-D-ribose 1-diphosphate and nicotinamide: step 1/1.</text>
</comment>
<dbReference type="EMBL" id="LR899563">
    <property type="protein sequence ID" value="CAD7240616.1"/>
    <property type="molecule type" value="Genomic_DNA"/>
</dbReference>
<dbReference type="SUPFAM" id="SSF51690">
    <property type="entry name" value="Nicotinate/Quinolinate PRTase C-terminal domain-like"/>
    <property type="match status" value="1"/>
</dbReference>
<dbReference type="AlphaFoldDB" id="A0A7R8X130"/>
<comment type="catalytic activity">
    <reaction evidence="8">
        <text>beta-nicotinamide D-ribonucleotide + diphosphate = 5-phospho-alpha-D-ribose 1-diphosphate + nicotinamide + H(+)</text>
        <dbReference type="Rhea" id="RHEA:16149"/>
        <dbReference type="ChEBI" id="CHEBI:14649"/>
        <dbReference type="ChEBI" id="CHEBI:15378"/>
        <dbReference type="ChEBI" id="CHEBI:17154"/>
        <dbReference type="ChEBI" id="CHEBI:33019"/>
        <dbReference type="ChEBI" id="CHEBI:58017"/>
        <dbReference type="EC" id="2.4.2.12"/>
    </reaction>
    <physiologicalReaction direction="right-to-left" evidence="8">
        <dbReference type="Rhea" id="RHEA:16151"/>
    </physiologicalReaction>
</comment>
<keyword evidence="4" id="KW-0808">Transferase</keyword>
<dbReference type="Proteomes" id="UP000677054">
    <property type="component" value="Unassembled WGS sequence"/>
</dbReference>
<reference evidence="11" key="1">
    <citation type="submission" date="2020-11" db="EMBL/GenBank/DDBJ databases">
        <authorList>
            <person name="Tran Van P."/>
        </authorList>
    </citation>
    <scope>NUCLEOTIDE SEQUENCE</scope>
</reference>
<gene>
    <name evidence="11" type="ORF">DSTB1V02_LOCUS635</name>
</gene>
<name>A0A7R8X130_9CRUS</name>
<protein>
    <recommendedName>
        <fullName evidence="7">Nicotinamide phosphoribosyltransferase</fullName>
        <ecNumber evidence="6">2.4.2.12</ecNumber>
    </recommendedName>
</protein>
<dbReference type="GO" id="GO:0047280">
    <property type="term" value="F:nicotinamide phosphoribosyltransferase activity"/>
    <property type="evidence" value="ECO:0007669"/>
    <property type="project" value="UniProtKB-EC"/>
</dbReference>
<dbReference type="InterPro" id="IPR016471">
    <property type="entry name" value="Nicotinamide_PRibTrfase"/>
</dbReference>
<dbReference type="Pfam" id="PF18127">
    <property type="entry name" value="NAMPT_N"/>
    <property type="match status" value="1"/>
</dbReference>
<dbReference type="InterPro" id="IPR041529">
    <property type="entry name" value="DUF5598"/>
</dbReference>
<dbReference type="EC" id="2.4.2.12" evidence="6"/>
<evidence type="ECO:0000313" key="12">
    <source>
        <dbReference type="Proteomes" id="UP000677054"/>
    </source>
</evidence>
<dbReference type="EMBL" id="CAJPEV010000046">
    <property type="protein sequence ID" value="CAG0879525.1"/>
    <property type="molecule type" value="Genomic_DNA"/>
</dbReference>
<feature type="domain" description="Nicotinamide phosphoribosyltransferase N-terminal" evidence="10">
    <location>
        <begin position="2"/>
        <end position="74"/>
    </location>
</feature>
<dbReference type="OrthoDB" id="193380at2759"/>
<keyword evidence="3" id="KW-0328">Glycosyltransferase</keyword>
<dbReference type="InterPro" id="IPR041525">
    <property type="entry name" value="N/Namide_PRibTrfase"/>
</dbReference>
<dbReference type="GO" id="GO:0009435">
    <property type="term" value="P:NAD+ biosynthetic process"/>
    <property type="evidence" value="ECO:0007669"/>
    <property type="project" value="UniProtKB-UniPathway"/>
</dbReference>
<evidence type="ECO:0000256" key="8">
    <source>
        <dbReference type="ARBA" id="ARBA00047835"/>
    </source>
</evidence>
<evidence type="ECO:0000256" key="4">
    <source>
        <dbReference type="ARBA" id="ARBA00022679"/>
    </source>
</evidence>
<evidence type="ECO:0000256" key="1">
    <source>
        <dbReference type="ARBA" id="ARBA00010897"/>
    </source>
</evidence>
<evidence type="ECO:0000256" key="5">
    <source>
        <dbReference type="ARBA" id="ARBA00035007"/>
    </source>
</evidence>
<dbReference type="Gene3D" id="3.20.20.70">
    <property type="entry name" value="Aldolase class I"/>
    <property type="match status" value="1"/>
</dbReference>
<evidence type="ECO:0000259" key="9">
    <source>
        <dbReference type="Pfam" id="PF04095"/>
    </source>
</evidence>
<accession>A0A7R8X130</accession>
<feature type="domain" description="Nicotinate/nicotinamide phosphoribosyltransferase" evidence="9">
    <location>
        <begin position="146"/>
        <end position="283"/>
    </location>
</feature>
<keyword evidence="12" id="KW-1185">Reference proteome</keyword>
<dbReference type="Pfam" id="PF04095">
    <property type="entry name" value="NAPRTase"/>
    <property type="match status" value="1"/>
</dbReference>
<dbReference type="PANTHER" id="PTHR43816">
    <property type="entry name" value="NICOTINAMIDE PHOSPHORIBOSYLTRANSFERASE"/>
    <property type="match status" value="1"/>
</dbReference>
<keyword evidence="2" id="KW-0662">Pyridine nucleotide biosynthesis</keyword>
<evidence type="ECO:0000256" key="3">
    <source>
        <dbReference type="ARBA" id="ARBA00022676"/>
    </source>
</evidence>
<dbReference type="InterPro" id="IPR013785">
    <property type="entry name" value="Aldolase_TIM"/>
</dbReference>
<dbReference type="PANTHER" id="PTHR43816:SF1">
    <property type="entry name" value="NICOTINAMIDE PHOSPHORIBOSYLTRANSFERASE"/>
    <property type="match status" value="1"/>
</dbReference>
<sequence length="288" mass="33387">MYSYFESRGEKFPSTVFGLQYNLKRWMVGQVLTRERIEEARDFYRMHLGSEFFNERGWLRILEAKHEGRIPLRIKAVPEGTVVPTRNVLFTVENTDPMVPWLTNFFETILVQVWYPMTVATNSRYQKEILAKYLLEIGESLQGLHFKLHDFGFRGVSSVESAAIGGAAHLVNLKASDTVAALTMARNHYHRPMAGFSQPAKEHGFFSPVRILRIKKFSFKRPLVFLLKHDDDMGSREGTRSMSIHDEEFPKGIVCVVCDSHGVWNVCEKIWGRELKDSIVEREKWRQS</sequence>